<dbReference type="PANTHER" id="PTHR11132">
    <property type="entry name" value="SOLUTE CARRIER FAMILY 35"/>
    <property type="match status" value="1"/>
</dbReference>
<dbReference type="Pfam" id="PF03151">
    <property type="entry name" value="TPT"/>
    <property type="match status" value="1"/>
</dbReference>
<evidence type="ECO:0000256" key="4">
    <source>
        <dbReference type="ARBA" id="ARBA00023136"/>
    </source>
</evidence>
<comment type="caution">
    <text evidence="7">The sequence shown here is derived from an EMBL/GenBank/DDBJ whole genome shotgun (WGS) entry which is preliminary data.</text>
</comment>
<dbReference type="Proteomes" id="UP001328107">
    <property type="component" value="Unassembled WGS sequence"/>
</dbReference>
<evidence type="ECO:0000313" key="7">
    <source>
        <dbReference type="EMBL" id="GMR39543.1"/>
    </source>
</evidence>
<accession>A0AAN5C6R8</accession>
<dbReference type="EMBL" id="BTRK01000002">
    <property type="protein sequence ID" value="GMR39543.1"/>
    <property type="molecule type" value="Genomic_DNA"/>
</dbReference>
<evidence type="ECO:0000259" key="6">
    <source>
        <dbReference type="Pfam" id="PF03151"/>
    </source>
</evidence>
<feature type="domain" description="Sugar phosphate transporter" evidence="6">
    <location>
        <begin position="18"/>
        <end position="293"/>
    </location>
</feature>
<evidence type="ECO:0000256" key="3">
    <source>
        <dbReference type="ARBA" id="ARBA00022989"/>
    </source>
</evidence>
<dbReference type="AlphaFoldDB" id="A0AAN5C6R8"/>
<dbReference type="InterPro" id="IPR050186">
    <property type="entry name" value="TPT_transporter"/>
</dbReference>
<evidence type="ECO:0000256" key="2">
    <source>
        <dbReference type="ARBA" id="ARBA00022692"/>
    </source>
</evidence>
<feature type="transmembrane region" description="Helical" evidence="5">
    <location>
        <begin position="211"/>
        <end position="233"/>
    </location>
</feature>
<feature type="transmembrane region" description="Helical" evidence="5">
    <location>
        <begin position="91"/>
        <end position="110"/>
    </location>
</feature>
<reference evidence="8" key="1">
    <citation type="submission" date="2022-10" db="EMBL/GenBank/DDBJ databases">
        <title>Genome assembly of Pristionchus species.</title>
        <authorList>
            <person name="Yoshida K."/>
            <person name="Sommer R.J."/>
        </authorList>
    </citation>
    <scope>NUCLEOTIDE SEQUENCE [LARGE SCALE GENOMIC DNA]</scope>
    <source>
        <strain evidence="8">RS5460</strain>
    </source>
</reference>
<evidence type="ECO:0000313" key="8">
    <source>
        <dbReference type="Proteomes" id="UP001328107"/>
    </source>
</evidence>
<gene>
    <name evidence="7" type="ORF">PMAYCL1PPCAC_09738</name>
</gene>
<feature type="transmembrane region" description="Helical" evidence="5">
    <location>
        <begin position="52"/>
        <end position="70"/>
    </location>
</feature>
<keyword evidence="4 5" id="KW-0472">Membrane</keyword>
<protein>
    <recommendedName>
        <fullName evidence="6">Sugar phosphate transporter domain-containing protein</fullName>
    </recommendedName>
</protein>
<proteinExistence type="predicted"/>
<name>A0AAN5C6R8_9BILA</name>
<keyword evidence="8" id="KW-1185">Reference proteome</keyword>
<organism evidence="7 8">
    <name type="scientific">Pristionchus mayeri</name>
    <dbReference type="NCBI Taxonomy" id="1317129"/>
    <lineage>
        <taxon>Eukaryota</taxon>
        <taxon>Metazoa</taxon>
        <taxon>Ecdysozoa</taxon>
        <taxon>Nematoda</taxon>
        <taxon>Chromadorea</taxon>
        <taxon>Rhabditida</taxon>
        <taxon>Rhabditina</taxon>
        <taxon>Diplogasteromorpha</taxon>
        <taxon>Diplogasteroidea</taxon>
        <taxon>Neodiplogasteridae</taxon>
        <taxon>Pristionchus</taxon>
    </lineage>
</organism>
<evidence type="ECO:0000256" key="1">
    <source>
        <dbReference type="ARBA" id="ARBA00004141"/>
    </source>
</evidence>
<keyword evidence="3 5" id="KW-1133">Transmembrane helix</keyword>
<feature type="transmembrane region" description="Helical" evidence="5">
    <location>
        <begin position="12"/>
        <end position="32"/>
    </location>
</feature>
<feature type="transmembrane region" description="Helical" evidence="5">
    <location>
        <begin position="166"/>
        <end position="190"/>
    </location>
</feature>
<keyword evidence="2 5" id="KW-0812">Transmembrane</keyword>
<feature type="transmembrane region" description="Helical" evidence="5">
    <location>
        <begin position="239"/>
        <end position="260"/>
    </location>
</feature>
<feature type="transmembrane region" description="Helical" evidence="5">
    <location>
        <begin position="144"/>
        <end position="160"/>
    </location>
</feature>
<feature type="transmembrane region" description="Helical" evidence="5">
    <location>
        <begin position="116"/>
        <end position="137"/>
    </location>
</feature>
<sequence>MEQESILTLRQQYFQIVAAVSSYWIFSIALVFLNKYILSDPTLKLDAPIFVAWYQCVVAVALCFSLSWLSKMFPNHISFSAMKLDMELSREVLPLSIVFVPMIAFNNLSLKHVGLSFYYIGRSLTTVFNVAFSYLILGKTTSRRACASCLLIAVGFFLGVDQEEASGSLSVIGVVHGVLASLLVALSAIYTQRSLGIVGNDIWQLTMYNNLNACFLFLPLILVNKELGAVMYFPHLFSLWFWTLMTISGVFGFLMGYVTGWQIQVTSPPTHSISGTAKSAAQTVIAVVWWSEIKTGMWWASNFMVLLGSALYTYVKGQELKAALPMVTSPRSDAHPLMWKKTSELDEHDDRNL</sequence>
<comment type="subcellular location">
    <subcellularLocation>
        <location evidence="1">Membrane</location>
        <topology evidence="1">Multi-pass membrane protein</topology>
    </subcellularLocation>
</comment>
<evidence type="ECO:0000256" key="5">
    <source>
        <dbReference type="SAM" id="Phobius"/>
    </source>
</evidence>
<dbReference type="InterPro" id="IPR004853">
    <property type="entry name" value="Sugar_P_trans_dom"/>
</dbReference>
<dbReference type="GO" id="GO:0016020">
    <property type="term" value="C:membrane"/>
    <property type="evidence" value="ECO:0007669"/>
    <property type="project" value="UniProtKB-SubCell"/>
</dbReference>